<dbReference type="InterPro" id="IPR012347">
    <property type="entry name" value="Ferritin-like"/>
</dbReference>
<feature type="transmembrane region" description="Helical" evidence="1">
    <location>
        <begin position="63"/>
        <end position="84"/>
    </location>
</feature>
<name>A0A2T8HPT2_9RHOB</name>
<gene>
    <name evidence="3" type="ORF">DDE20_17685</name>
</gene>
<dbReference type="AlphaFoldDB" id="A0A2T8HPT2"/>
<dbReference type="Gene3D" id="1.20.1260.10">
    <property type="match status" value="1"/>
</dbReference>
<keyword evidence="1" id="KW-1133">Transmembrane helix</keyword>
<feature type="domain" description="DUF305" evidence="2">
    <location>
        <begin position="85"/>
        <end position="140"/>
    </location>
</feature>
<dbReference type="OrthoDB" id="517560at2"/>
<accession>A0A2T8HPT2</accession>
<organism evidence="3 4">
    <name type="scientific">Pararhodobacter oceanensis</name>
    <dbReference type="NCBI Taxonomy" id="2172121"/>
    <lineage>
        <taxon>Bacteria</taxon>
        <taxon>Pseudomonadati</taxon>
        <taxon>Pseudomonadota</taxon>
        <taxon>Alphaproteobacteria</taxon>
        <taxon>Rhodobacterales</taxon>
        <taxon>Paracoccaceae</taxon>
        <taxon>Pararhodobacter</taxon>
    </lineage>
</organism>
<dbReference type="EMBL" id="QDKM01000013">
    <property type="protein sequence ID" value="PVH27451.1"/>
    <property type="molecule type" value="Genomic_DNA"/>
</dbReference>
<keyword evidence="1" id="KW-0472">Membrane</keyword>
<evidence type="ECO:0000313" key="4">
    <source>
        <dbReference type="Proteomes" id="UP000245911"/>
    </source>
</evidence>
<sequence length="282" mass="30623">MTYTRFFLMIASSTLVMFGLMYLNTYLLSHVFWSETRAYMALVMGAAMAIVMLGFMFKMYPSPSANIAILAASAVIFGGALWLVRAQVTVEDRSYLRAMIPHHSIAIMTSTRANLSDPRVRDLADAIIYAQDREIAEMRYLIDRVQPAPAPQPAPEAAQVESLQEAISTPQLSTLAPQFITGADLQQAFPQSATCGFHYTPDSDPVLAIGTETGETSAIVKLSGDLVRLQAENPMRFTTDGAEIALTARDDGPLESAGEAVLTMNLDGGGRRGYSGFYRCAG</sequence>
<comment type="caution">
    <text evidence="3">The sequence shown here is derived from an EMBL/GenBank/DDBJ whole genome shotgun (WGS) entry which is preliminary data.</text>
</comment>
<reference evidence="3 4" key="1">
    <citation type="submission" date="2018-04" db="EMBL/GenBank/DDBJ databases">
        <title>Pararhodobacter oceanense sp. nov., isolated from marine intertidal sediment.</title>
        <authorList>
            <person name="Wang X.-L."/>
            <person name="Du Z.-J."/>
        </authorList>
    </citation>
    <scope>NUCLEOTIDE SEQUENCE [LARGE SCALE GENOMIC DNA]</scope>
    <source>
        <strain evidence="3 4">AM505</strain>
    </source>
</reference>
<evidence type="ECO:0000313" key="3">
    <source>
        <dbReference type="EMBL" id="PVH27451.1"/>
    </source>
</evidence>
<proteinExistence type="predicted"/>
<dbReference type="InterPro" id="IPR005183">
    <property type="entry name" value="DUF305_CopM-like"/>
</dbReference>
<evidence type="ECO:0000259" key="2">
    <source>
        <dbReference type="Pfam" id="PF03713"/>
    </source>
</evidence>
<dbReference type="RefSeq" id="WP_116559857.1">
    <property type="nucleotide sequence ID" value="NZ_QDKM01000013.1"/>
</dbReference>
<keyword evidence="1" id="KW-0812">Transmembrane</keyword>
<dbReference type="Pfam" id="PF03713">
    <property type="entry name" value="DUF305"/>
    <property type="match status" value="1"/>
</dbReference>
<protein>
    <submittedName>
        <fullName evidence="3">DUF305 domain-containing protein</fullName>
    </submittedName>
</protein>
<feature type="transmembrane region" description="Helical" evidence="1">
    <location>
        <begin position="39"/>
        <end position="57"/>
    </location>
</feature>
<dbReference type="Proteomes" id="UP000245911">
    <property type="component" value="Unassembled WGS sequence"/>
</dbReference>
<feature type="transmembrane region" description="Helical" evidence="1">
    <location>
        <begin position="6"/>
        <end position="27"/>
    </location>
</feature>
<keyword evidence="4" id="KW-1185">Reference proteome</keyword>
<evidence type="ECO:0000256" key="1">
    <source>
        <dbReference type="SAM" id="Phobius"/>
    </source>
</evidence>